<organism evidence="1 2">
    <name type="scientific">Racocetra fulgida</name>
    <dbReference type="NCBI Taxonomy" id="60492"/>
    <lineage>
        <taxon>Eukaryota</taxon>
        <taxon>Fungi</taxon>
        <taxon>Fungi incertae sedis</taxon>
        <taxon>Mucoromycota</taxon>
        <taxon>Glomeromycotina</taxon>
        <taxon>Glomeromycetes</taxon>
        <taxon>Diversisporales</taxon>
        <taxon>Gigasporaceae</taxon>
        <taxon>Racocetra</taxon>
    </lineage>
</organism>
<dbReference type="Proteomes" id="UP000789396">
    <property type="component" value="Unassembled WGS sequence"/>
</dbReference>
<sequence>YENSEKTDQAEKPMETFGDFTVASSFDMGEGFLATDVPESPRKALSELGQNVFKESQMNAESEIQGIE</sequence>
<dbReference type="EMBL" id="CAJVPZ010069032">
    <property type="protein sequence ID" value="CAG8798622.1"/>
    <property type="molecule type" value="Genomic_DNA"/>
</dbReference>
<evidence type="ECO:0000313" key="1">
    <source>
        <dbReference type="EMBL" id="CAG8798622.1"/>
    </source>
</evidence>
<comment type="caution">
    <text evidence="1">The sequence shown here is derived from an EMBL/GenBank/DDBJ whole genome shotgun (WGS) entry which is preliminary data.</text>
</comment>
<protein>
    <submittedName>
        <fullName evidence="1">12178_t:CDS:1</fullName>
    </submittedName>
</protein>
<dbReference type="AlphaFoldDB" id="A0A9N9JXR9"/>
<proteinExistence type="predicted"/>
<reference evidence="1" key="1">
    <citation type="submission" date="2021-06" db="EMBL/GenBank/DDBJ databases">
        <authorList>
            <person name="Kallberg Y."/>
            <person name="Tangrot J."/>
            <person name="Rosling A."/>
        </authorList>
    </citation>
    <scope>NUCLEOTIDE SEQUENCE</scope>
    <source>
        <strain evidence="1">IN212</strain>
    </source>
</reference>
<accession>A0A9N9JXR9</accession>
<keyword evidence="2" id="KW-1185">Reference proteome</keyword>
<evidence type="ECO:0000313" key="2">
    <source>
        <dbReference type="Proteomes" id="UP000789396"/>
    </source>
</evidence>
<gene>
    <name evidence="1" type="ORF">RFULGI_LOCUS17503</name>
</gene>
<feature type="non-terminal residue" evidence="1">
    <location>
        <position position="1"/>
    </location>
</feature>
<name>A0A9N9JXR9_9GLOM</name>
<feature type="non-terminal residue" evidence="1">
    <location>
        <position position="68"/>
    </location>
</feature>